<dbReference type="EMBL" id="MU128948">
    <property type="protein sequence ID" value="KAF9515629.1"/>
    <property type="molecule type" value="Genomic_DNA"/>
</dbReference>
<evidence type="ECO:0000313" key="2">
    <source>
        <dbReference type="Proteomes" id="UP000886523"/>
    </source>
</evidence>
<evidence type="ECO:0000313" key="1">
    <source>
        <dbReference type="EMBL" id="KAF9515629.1"/>
    </source>
</evidence>
<organism evidence="1 2">
    <name type="scientific">Hydnum rufescens UP504</name>
    <dbReference type="NCBI Taxonomy" id="1448309"/>
    <lineage>
        <taxon>Eukaryota</taxon>
        <taxon>Fungi</taxon>
        <taxon>Dikarya</taxon>
        <taxon>Basidiomycota</taxon>
        <taxon>Agaricomycotina</taxon>
        <taxon>Agaricomycetes</taxon>
        <taxon>Cantharellales</taxon>
        <taxon>Hydnaceae</taxon>
        <taxon>Hydnum</taxon>
    </lineage>
</organism>
<gene>
    <name evidence="1" type="ORF">BS47DRAFT_773894</name>
</gene>
<dbReference type="Proteomes" id="UP000886523">
    <property type="component" value="Unassembled WGS sequence"/>
</dbReference>
<keyword evidence="2" id="KW-1185">Reference proteome</keyword>
<comment type="caution">
    <text evidence="1">The sequence shown here is derived from an EMBL/GenBank/DDBJ whole genome shotgun (WGS) entry which is preliminary data.</text>
</comment>
<dbReference type="AlphaFoldDB" id="A0A9P6B0W2"/>
<sequence>MEKEQYRRRSEVMGKYESAKSRPEIPFLRHPDRAGFGLLLSTCATSSTSPRSFANQPDDVLSLICLRLEFLISDWKTQIEEDSDLRDEFHKFIDEFSSIPSHRTLRPDIRAGYTITTHDGVYMISGLRSESVRKEVIGCFSQYIDYLEKGDYSNDPHFQGFLRLVAYLVCFEDELQEFIRCVWQDLLLVMYPRR</sequence>
<name>A0A9P6B0W2_9AGAM</name>
<protein>
    <submittedName>
        <fullName evidence="1">Uncharacterized protein</fullName>
    </submittedName>
</protein>
<proteinExistence type="predicted"/>
<reference evidence="1" key="1">
    <citation type="journal article" date="2020" name="Nat. Commun.">
        <title>Large-scale genome sequencing of mycorrhizal fungi provides insights into the early evolution of symbiotic traits.</title>
        <authorList>
            <person name="Miyauchi S."/>
            <person name="Kiss E."/>
            <person name="Kuo A."/>
            <person name="Drula E."/>
            <person name="Kohler A."/>
            <person name="Sanchez-Garcia M."/>
            <person name="Morin E."/>
            <person name="Andreopoulos B."/>
            <person name="Barry K.W."/>
            <person name="Bonito G."/>
            <person name="Buee M."/>
            <person name="Carver A."/>
            <person name="Chen C."/>
            <person name="Cichocki N."/>
            <person name="Clum A."/>
            <person name="Culley D."/>
            <person name="Crous P.W."/>
            <person name="Fauchery L."/>
            <person name="Girlanda M."/>
            <person name="Hayes R.D."/>
            <person name="Keri Z."/>
            <person name="LaButti K."/>
            <person name="Lipzen A."/>
            <person name="Lombard V."/>
            <person name="Magnuson J."/>
            <person name="Maillard F."/>
            <person name="Murat C."/>
            <person name="Nolan M."/>
            <person name="Ohm R.A."/>
            <person name="Pangilinan J."/>
            <person name="Pereira M.F."/>
            <person name="Perotto S."/>
            <person name="Peter M."/>
            <person name="Pfister S."/>
            <person name="Riley R."/>
            <person name="Sitrit Y."/>
            <person name="Stielow J.B."/>
            <person name="Szollosi G."/>
            <person name="Zifcakova L."/>
            <person name="Stursova M."/>
            <person name="Spatafora J.W."/>
            <person name="Tedersoo L."/>
            <person name="Vaario L.M."/>
            <person name="Yamada A."/>
            <person name="Yan M."/>
            <person name="Wang P."/>
            <person name="Xu J."/>
            <person name="Bruns T."/>
            <person name="Baldrian P."/>
            <person name="Vilgalys R."/>
            <person name="Dunand C."/>
            <person name="Henrissat B."/>
            <person name="Grigoriev I.V."/>
            <person name="Hibbett D."/>
            <person name="Nagy L.G."/>
            <person name="Martin F.M."/>
        </authorList>
    </citation>
    <scope>NUCLEOTIDE SEQUENCE</scope>
    <source>
        <strain evidence="1">UP504</strain>
    </source>
</reference>
<accession>A0A9P6B0W2</accession>